<dbReference type="EMBL" id="VVZB01000001">
    <property type="protein sequence ID" value="KAA5386775.1"/>
    <property type="molecule type" value="Genomic_DNA"/>
</dbReference>
<proteinExistence type="predicted"/>
<dbReference type="SUPFAM" id="SSF54909">
    <property type="entry name" value="Dimeric alpha+beta barrel"/>
    <property type="match status" value="1"/>
</dbReference>
<evidence type="ECO:0000313" key="19">
    <source>
        <dbReference type="Proteomes" id="UP000481616"/>
    </source>
</evidence>
<dbReference type="PROSITE" id="PS51725">
    <property type="entry name" value="ABM"/>
    <property type="match status" value="1"/>
</dbReference>
<evidence type="ECO:0000313" key="3">
    <source>
        <dbReference type="EMBL" id="KAA5317516.1"/>
    </source>
</evidence>
<evidence type="ECO:0000313" key="10">
    <source>
        <dbReference type="EMBL" id="RGV81262.1"/>
    </source>
</evidence>
<dbReference type="KEGG" id="bdo:EL88_12940"/>
<dbReference type="eggNOG" id="COG1359">
    <property type="taxonomic scope" value="Bacteria"/>
</dbReference>
<gene>
    <name evidence="2" type="ORF">CE91St7_42670</name>
    <name evidence="10" type="ORF">DWW04_00765</name>
    <name evidence="11" type="ORF">E1I98_00915</name>
    <name evidence="12" type="ORF">E1J06_13480</name>
    <name evidence="6" type="ORF">F2Y51_04490</name>
    <name evidence="5" type="ORF">F2Y58_18870</name>
    <name evidence="4" type="ORF">F2Y61_02845</name>
    <name evidence="3" type="ORF">F2Z07_15305</name>
    <name evidence="9" type="ORF">GKD17_14540</name>
    <name evidence="7" type="ORF">KSU80_19375</name>
    <name evidence="13" type="ORF">QNN11_17315</name>
    <name evidence="8" type="ORF">RVH45_23400</name>
</gene>
<evidence type="ECO:0000313" key="11">
    <source>
        <dbReference type="EMBL" id="TDA75067.1"/>
    </source>
</evidence>
<dbReference type="PANTHER" id="PTHR33336:SF3">
    <property type="entry name" value="ABM DOMAIN-CONTAINING PROTEIN"/>
    <property type="match status" value="1"/>
</dbReference>
<dbReference type="Proteomes" id="UP001177934">
    <property type="component" value="Chromosome"/>
</dbReference>
<evidence type="ECO:0000313" key="5">
    <source>
        <dbReference type="EMBL" id="KAA5394198.1"/>
    </source>
</evidence>
<dbReference type="PANTHER" id="PTHR33336">
    <property type="entry name" value="QUINOL MONOOXYGENASE YGIN-RELATED"/>
    <property type="match status" value="1"/>
</dbReference>
<keyword evidence="13" id="KW-0560">Oxidoreductase</keyword>
<reference evidence="17 18" key="2">
    <citation type="journal article" date="2019" name="Nat. Med.">
        <title>A library of human gut bacterial isolates paired with longitudinal multiomics data enables mechanistic microbiome research.</title>
        <authorList>
            <person name="Poyet M."/>
            <person name="Groussin M."/>
            <person name="Gibbons S.M."/>
            <person name="Avila-Pacheco J."/>
            <person name="Jiang X."/>
            <person name="Kearney S.M."/>
            <person name="Perrotta A.R."/>
            <person name="Berdy B."/>
            <person name="Zhao S."/>
            <person name="Lieberman T.D."/>
            <person name="Swanson P.K."/>
            <person name="Smith M."/>
            <person name="Roesemann S."/>
            <person name="Alexander J.E."/>
            <person name="Rich S.A."/>
            <person name="Livny J."/>
            <person name="Vlamakis H."/>
            <person name="Clish C."/>
            <person name="Bullock K."/>
            <person name="Deik A."/>
            <person name="Scott J."/>
            <person name="Pierce K.A."/>
            <person name="Xavier R.J."/>
            <person name="Alm E.J."/>
        </authorList>
    </citation>
    <scope>NUCLEOTIDE SEQUENCE [LARGE SCALE GENOMIC DNA]</scope>
    <source>
        <strain evidence="5 19">BIOML-A1</strain>
        <strain evidence="3 20">BIOML-A25</strain>
        <strain evidence="6 18">BIOML-A4</strain>
        <strain evidence="4 17">BIOML-A5</strain>
    </source>
</reference>
<evidence type="ECO:0000313" key="2">
    <source>
        <dbReference type="EMBL" id="GKH83383.1"/>
    </source>
</evidence>
<dbReference type="Proteomes" id="UP000500949">
    <property type="component" value="Chromosome"/>
</dbReference>
<dbReference type="InterPro" id="IPR011008">
    <property type="entry name" value="Dimeric_a/b-barrel"/>
</dbReference>
<dbReference type="Proteomes" id="UP001055104">
    <property type="component" value="Unassembled WGS sequence"/>
</dbReference>
<organism evidence="13 22">
    <name type="scientific">Phocaeicola dorei</name>
    <dbReference type="NCBI Taxonomy" id="357276"/>
    <lineage>
        <taxon>Bacteria</taxon>
        <taxon>Pseudomonadati</taxon>
        <taxon>Bacteroidota</taxon>
        <taxon>Bacteroidia</taxon>
        <taxon>Bacteroidales</taxon>
        <taxon>Bacteroidaceae</taxon>
        <taxon>Phocaeicola</taxon>
    </lineage>
</organism>
<keyword evidence="13" id="KW-0503">Monooxygenase</keyword>
<dbReference type="RefSeq" id="WP_007832603.1">
    <property type="nucleotide sequence ID" value="NZ_BAABYF010000001.1"/>
</dbReference>
<reference evidence="2" key="6">
    <citation type="submission" date="2022-01" db="EMBL/GenBank/DDBJ databases">
        <title>Novel bile acid biosynthetic pathways are enriched in the microbiome of centenarians.</title>
        <authorList>
            <person name="Sato Y."/>
            <person name="Atarashi K."/>
            <person name="Plichta R.D."/>
            <person name="Arai Y."/>
            <person name="Sasajima S."/>
            <person name="Kearney M.S."/>
            <person name="Suda W."/>
            <person name="Takeshita K."/>
            <person name="Sasaki T."/>
            <person name="Okamoto S."/>
            <person name="Skelly N.A."/>
            <person name="Okamura Y."/>
            <person name="Vlamakis H."/>
            <person name="Li Y."/>
            <person name="Tanoue T."/>
            <person name="Takei H."/>
            <person name="Nittono H."/>
            <person name="Narushima S."/>
            <person name="Irie J."/>
            <person name="Itoh H."/>
            <person name="Moriya K."/>
            <person name="Sugiura Y."/>
            <person name="Suematsu M."/>
            <person name="Moritoki N."/>
            <person name="Shibata S."/>
            <person name="Littman R.D."/>
            <person name="Fischbach A.M."/>
            <person name="Uwamino Y."/>
            <person name="Inoue T."/>
            <person name="Honda A."/>
            <person name="Hattori M."/>
            <person name="Murai T."/>
            <person name="Xavier J.R."/>
            <person name="Hirose N."/>
            <person name="Honda K."/>
        </authorList>
    </citation>
    <scope>NUCLEOTIDE SEQUENCE</scope>
    <source>
        <strain evidence="2">CE91-St7</strain>
    </source>
</reference>
<dbReference type="GO" id="GO:0004497">
    <property type="term" value="F:monooxygenase activity"/>
    <property type="evidence" value="ECO:0007669"/>
    <property type="project" value="UniProtKB-KW"/>
</dbReference>
<evidence type="ECO:0000313" key="15">
    <source>
        <dbReference type="Proteomes" id="UP000294527"/>
    </source>
</evidence>
<dbReference type="Pfam" id="PF03992">
    <property type="entry name" value="ABM"/>
    <property type="match status" value="1"/>
</dbReference>
<reference evidence="7" key="5">
    <citation type="submission" date="2021-06" db="EMBL/GenBank/DDBJ databases">
        <title>Collection of gut derived symbiotic bacterial strains cultured from healthy donors.</title>
        <authorList>
            <person name="Lin H."/>
            <person name="Littmann E."/>
            <person name="Pamer E.G."/>
        </authorList>
    </citation>
    <scope>NUCLEOTIDE SEQUENCE</scope>
    <source>
        <strain evidence="7">MSK.5.10</strain>
    </source>
</reference>
<dbReference type="EMBL" id="VVYY01000021">
    <property type="protein sequence ID" value="KAA5394198.1"/>
    <property type="molecule type" value="Genomic_DNA"/>
</dbReference>
<dbReference type="EMBL" id="CP046176">
    <property type="protein sequence ID" value="QJR77496.1"/>
    <property type="molecule type" value="Genomic_DNA"/>
</dbReference>
<dbReference type="Proteomes" id="UP000294834">
    <property type="component" value="Unassembled WGS sequence"/>
</dbReference>
<dbReference type="KEGG" id="bdh:GV66_20575"/>
<dbReference type="EMBL" id="QRZL01000001">
    <property type="protein sequence ID" value="RGV81262.1"/>
    <property type="molecule type" value="Genomic_DNA"/>
</dbReference>
<evidence type="ECO:0000259" key="1">
    <source>
        <dbReference type="PROSITE" id="PS51725"/>
    </source>
</evidence>
<reference evidence="10 14" key="1">
    <citation type="submission" date="2018-08" db="EMBL/GenBank/DDBJ databases">
        <title>A genome reference for cultivated species of the human gut microbiota.</title>
        <authorList>
            <person name="Zou Y."/>
            <person name="Xue W."/>
            <person name="Luo G."/>
        </authorList>
    </citation>
    <scope>NUCLEOTIDE SEQUENCE [LARGE SCALE GENOMIC DNA]</scope>
    <source>
        <strain evidence="10 14">AF14-1AC</strain>
    </source>
</reference>
<dbReference type="Proteomes" id="UP000481700">
    <property type="component" value="Unassembled WGS sequence"/>
</dbReference>
<evidence type="ECO:0000313" key="20">
    <source>
        <dbReference type="Proteomes" id="UP000481700"/>
    </source>
</evidence>
<evidence type="ECO:0000313" key="22">
    <source>
        <dbReference type="Proteomes" id="UP001177934"/>
    </source>
</evidence>
<dbReference type="EMBL" id="SLTU01000001">
    <property type="protein sequence ID" value="TDA75067.1"/>
    <property type="molecule type" value="Genomic_DNA"/>
</dbReference>
<dbReference type="EMBL" id="SLTX01000001">
    <property type="protein sequence ID" value="TDB08306.1"/>
    <property type="molecule type" value="Genomic_DNA"/>
</dbReference>
<dbReference type="EC" id="1.-.-.-" evidence="13"/>
<accession>A0A076J9W2</accession>
<dbReference type="Proteomes" id="UP000347681">
    <property type="component" value="Unassembled WGS sequence"/>
</dbReference>
<reference evidence="8" key="8">
    <citation type="submission" date="2023-10" db="EMBL/GenBank/DDBJ databases">
        <title>Genome of Potential pathogenic bacteria in Crohn's disease.</title>
        <authorList>
            <person name="Rodriguez-Palacios A."/>
        </authorList>
    </citation>
    <scope>NUCLEOTIDE SEQUENCE</scope>
    <source>
        <strain evidence="8">CavFT-hAR62</strain>
    </source>
</reference>
<evidence type="ECO:0000313" key="12">
    <source>
        <dbReference type="EMBL" id="TDB08306.1"/>
    </source>
</evidence>
<sequence>MIRLNVFIQVNESNRNAVLETAKELVAQSLNDNGCIAYDVFESATRKDVLMICETWKDAESLDAHEKAAHFITLVPKLQELGKMKLEKFEF</sequence>
<evidence type="ECO:0000313" key="17">
    <source>
        <dbReference type="Proteomes" id="UP000347681"/>
    </source>
</evidence>
<dbReference type="Proteomes" id="UP000481616">
    <property type="component" value="Unassembled WGS sequence"/>
</dbReference>
<dbReference type="InterPro" id="IPR007138">
    <property type="entry name" value="ABM_dom"/>
</dbReference>
<dbReference type="EMBL" id="CP126056">
    <property type="protein sequence ID" value="WHX09125.1"/>
    <property type="molecule type" value="Genomic_DNA"/>
</dbReference>
<reference evidence="13" key="7">
    <citation type="journal article" date="2023" name="Nat. Commun.">
        <title>Identification of a novel Human Milk Oligosaccharides utilization cluster in the infant gut commensal Bacteroides dorei.</title>
        <authorList>
            <person name="Kijner S."/>
            <person name="Ennis D."/>
            <person name="Shmorak S."/>
            <person name="Florentin A."/>
            <person name="Yassour M."/>
        </authorList>
    </citation>
    <scope>NUCLEOTIDE SEQUENCE</scope>
    <source>
        <strain evidence="13">2</strain>
    </source>
</reference>
<dbReference type="EMBL" id="BQOB01000001">
    <property type="protein sequence ID" value="GKH83383.1"/>
    <property type="molecule type" value="Genomic_DNA"/>
</dbReference>
<reference evidence="9 21" key="4">
    <citation type="submission" date="2019-11" db="EMBL/GenBank/DDBJ databases">
        <title>Complete genome sequence of Bacteroides dorei DSM 17855.</title>
        <authorList>
            <person name="Russell J.T."/>
        </authorList>
    </citation>
    <scope>NUCLEOTIDE SEQUENCE [LARGE SCALE GENOMIC DNA]</scope>
    <source>
        <strain evidence="9 21">DSM 17855</strain>
    </source>
</reference>
<evidence type="ECO:0000313" key="21">
    <source>
        <dbReference type="Proteomes" id="UP000500949"/>
    </source>
</evidence>
<dbReference type="Proteomes" id="UP000777173">
    <property type="component" value="Unassembled WGS sequence"/>
</dbReference>
<dbReference type="Proteomes" id="UP000294527">
    <property type="component" value="Unassembled WGS sequence"/>
</dbReference>
<evidence type="ECO:0000313" key="7">
    <source>
        <dbReference type="EMBL" id="MBV3125314.1"/>
    </source>
</evidence>
<dbReference type="EMBL" id="JAWDEV010000013">
    <property type="protein sequence ID" value="MDU0272761.1"/>
    <property type="molecule type" value="Genomic_DNA"/>
</dbReference>
<dbReference type="Proteomes" id="UP001181086">
    <property type="component" value="Unassembled WGS sequence"/>
</dbReference>
<evidence type="ECO:0000313" key="16">
    <source>
        <dbReference type="Proteomes" id="UP000294834"/>
    </source>
</evidence>
<evidence type="ECO:0000313" key="8">
    <source>
        <dbReference type="EMBL" id="MDU0272761.1"/>
    </source>
</evidence>
<evidence type="ECO:0000313" key="13">
    <source>
        <dbReference type="EMBL" id="WHX09125.1"/>
    </source>
</evidence>
<dbReference type="Proteomes" id="UP000441162">
    <property type="component" value="Unassembled WGS sequence"/>
</dbReference>
<dbReference type="AlphaFoldDB" id="A0A076J9W2"/>
<dbReference type="EMBL" id="JAHOAX010000026">
    <property type="protein sequence ID" value="MBV3125314.1"/>
    <property type="molecule type" value="Genomic_DNA"/>
</dbReference>
<evidence type="ECO:0000313" key="14">
    <source>
        <dbReference type="Proteomes" id="UP000283678"/>
    </source>
</evidence>
<name>A0A076J9W2_9BACT</name>
<evidence type="ECO:0000313" key="9">
    <source>
        <dbReference type="EMBL" id="QJR77496.1"/>
    </source>
</evidence>
<dbReference type="EMBL" id="VVZV01000017">
    <property type="protein sequence ID" value="KAA5317516.1"/>
    <property type="molecule type" value="Genomic_DNA"/>
</dbReference>
<dbReference type="GeneID" id="93447891"/>
<evidence type="ECO:0000313" key="18">
    <source>
        <dbReference type="Proteomes" id="UP000441162"/>
    </source>
</evidence>
<dbReference type="Proteomes" id="UP000283678">
    <property type="component" value="Unassembled WGS sequence"/>
</dbReference>
<evidence type="ECO:0000313" key="4">
    <source>
        <dbReference type="EMBL" id="KAA5386775.1"/>
    </source>
</evidence>
<dbReference type="EMBL" id="VVZA01000002">
    <property type="protein sequence ID" value="KAA5407489.1"/>
    <property type="molecule type" value="Genomic_DNA"/>
</dbReference>
<evidence type="ECO:0000313" key="6">
    <source>
        <dbReference type="EMBL" id="KAA5407489.1"/>
    </source>
</evidence>
<dbReference type="Gene3D" id="3.30.70.100">
    <property type="match status" value="1"/>
</dbReference>
<feature type="domain" description="ABM" evidence="1">
    <location>
        <begin position="2"/>
        <end position="91"/>
    </location>
</feature>
<protein>
    <submittedName>
        <fullName evidence="2">Antibiotic biosynthesis monooxygenase</fullName>
    </submittedName>
    <submittedName>
        <fullName evidence="13">Quinol monooxygenase</fullName>
        <ecNumber evidence="13">1.-.-.-</ecNumber>
    </submittedName>
</protein>
<dbReference type="InterPro" id="IPR050744">
    <property type="entry name" value="AI-2_Isomerase_LsrG"/>
</dbReference>
<reference evidence="15 16" key="3">
    <citation type="journal article" date="2019" name="Nat. Microbiol.">
        <title>Genomic variation and strain-specific functional adaptation in the human gut microbiome during early life.</title>
        <authorList>
            <person name="Vatanen T."/>
            <person name="Plichta D.R."/>
            <person name="Somani J."/>
            <person name="Munch P.C."/>
            <person name="Arthur T.D."/>
            <person name="Hall A.B."/>
            <person name="Rudolf S."/>
            <person name="Oakeley E.J."/>
            <person name="Ke X."/>
            <person name="Young R.A."/>
            <person name="Haiser H.J."/>
            <person name="Kolde R."/>
            <person name="Yassour M."/>
            <person name="Luopajarvi K."/>
            <person name="Siljander H."/>
            <person name="Virtanen S.M."/>
            <person name="Ilonen J."/>
            <person name="Uibo R."/>
            <person name="Tillmann V."/>
            <person name="Mokurov S."/>
            <person name="Dorshakova N."/>
            <person name="Porter J.A."/>
            <person name="McHardy A.C."/>
            <person name="Lahdesmaki H."/>
            <person name="Vlamakis H."/>
            <person name="Huttenhower C."/>
            <person name="Knip M."/>
            <person name="Xavier R.J."/>
        </authorList>
    </citation>
    <scope>NUCLEOTIDE SEQUENCE [LARGE SCALE GENOMIC DNA]</scope>
    <source>
        <strain evidence="11 15">RJX1047</strain>
        <strain evidence="12 16">RJX1052</strain>
    </source>
</reference>